<evidence type="ECO:0000313" key="2">
    <source>
        <dbReference type="EMBL" id="NOU82546.1"/>
    </source>
</evidence>
<gene>
    <name evidence="2" type="ORF">GC101_27140</name>
</gene>
<organism evidence="2 3">
    <name type="scientific">Paenibacillus phytohabitans</name>
    <dbReference type="NCBI Taxonomy" id="2654978"/>
    <lineage>
        <taxon>Bacteria</taxon>
        <taxon>Bacillati</taxon>
        <taxon>Bacillota</taxon>
        <taxon>Bacilli</taxon>
        <taxon>Bacillales</taxon>
        <taxon>Paenibacillaceae</taxon>
        <taxon>Paenibacillus</taxon>
    </lineage>
</organism>
<dbReference type="Proteomes" id="UP000596857">
    <property type="component" value="Unassembled WGS sequence"/>
</dbReference>
<accession>A0ABX1YRN0</accession>
<dbReference type="RefSeq" id="WP_042133422.1">
    <property type="nucleotide sequence ID" value="NZ_JBANBW010000075.1"/>
</dbReference>
<comment type="caution">
    <text evidence="2">The sequence shown here is derived from an EMBL/GenBank/DDBJ whole genome shotgun (WGS) entry which is preliminary data.</text>
</comment>
<reference evidence="2 3" key="1">
    <citation type="submission" date="2019-10" db="EMBL/GenBank/DDBJ databases">
        <title>Description of Paenibacillus terricola sp. nov.</title>
        <authorList>
            <person name="Carlier A."/>
            <person name="Qi S."/>
        </authorList>
    </citation>
    <scope>NUCLEOTIDE SEQUENCE [LARGE SCALE GENOMIC DNA]</scope>
    <source>
        <strain evidence="2 3">LMG 31459</strain>
    </source>
</reference>
<dbReference type="EMBL" id="WHOB01000082">
    <property type="protein sequence ID" value="NOU82546.1"/>
    <property type="molecule type" value="Genomic_DNA"/>
</dbReference>
<proteinExistence type="predicted"/>
<name>A0ABX1YRN0_9BACL</name>
<sequence length="66" mass="7316">MKQENKQEPGKFVGDGFAPAPANEVGDWGNSDGFSLWDAAGVTPENGLEDWEGRQETHDMFHDSYD</sequence>
<feature type="region of interest" description="Disordered" evidence="1">
    <location>
        <begin position="1"/>
        <end position="66"/>
    </location>
</feature>
<protein>
    <submittedName>
        <fullName evidence="2">Uncharacterized protein</fullName>
    </submittedName>
</protein>
<evidence type="ECO:0000256" key="1">
    <source>
        <dbReference type="SAM" id="MobiDB-lite"/>
    </source>
</evidence>
<feature type="compositionally biased region" description="Basic and acidic residues" evidence="1">
    <location>
        <begin position="51"/>
        <end position="66"/>
    </location>
</feature>
<evidence type="ECO:0000313" key="3">
    <source>
        <dbReference type="Proteomes" id="UP000596857"/>
    </source>
</evidence>
<keyword evidence="3" id="KW-1185">Reference proteome</keyword>